<dbReference type="GO" id="GO:0016829">
    <property type="term" value="F:lyase activity"/>
    <property type="evidence" value="ECO:0007669"/>
    <property type="project" value="UniProtKB-KW"/>
</dbReference>
<dbReference type="GeneID" id="30412320"/>
<proteinExistence type="predicted"/>
<dbReference type="Pfam" id="PF12681">
    <property type="entry name" value="Glyoxalase_2"/>
    <property type="match status" value="1"/>
</dbReference>
<keyword evidence="3" id="KW-1185">Reference proteome</keyword>
<protein>
    <submittedName>
        <fullName evidence="2">Lactoylglutathione lyase-like lyase</fullName>
    </submittedName>
</protein>
<dbReference type="PROSITE" id="PS51819">
    <property type="entry name" value="VOC"/>
    <property type="match status" value="1"/>
</dbReference>
<evidence type="ECO:0000313" key="2">
    <source>
        <dbReference type="EMBL" id="SCG86035.1"/>
    </source>
</evidence>
<evidence type="ECO:0000259" key="1">
    <source>
        <dbReference type="PROSITE" id="PS51819"/>
    </source>
</evidence>
<dbReference type="STRING" id="118062.MCBB_1479"/>
<dbReference type="KEGG" id="mcub:MCBB_1479"/>
<dbReference type="SUPFAM" id="SSF54593">
    <property type="entry name" value="Glyoxalase/Bleomycin resistance protein/Dihydroxybiphenyl dioxygenase"/>
    <property type="match status" value="1"/>
</dbReference>
<evidence type="ECO:0000313" key="3">
    <source>
        <dbReference type="Proteomes" id="UP000094707"/>
    </source>
</evidence>
<dbReference type="OrthoDB" id="358887at2157"/>
<dbReference type="RefSeq" id="WP_197668937.1">
    <property type="nucleotide sequence ID" value="NZ_LT607756.1"/>
</dbReference>
<dbReference type="InterPro" id="IPR025870">
    <property type="entry name" value="Glyoxalase-like_dom"/>
</dbReference>
<reference evidence="2 3" key="1">
    <citation type="submission" date="2016-08" db="EMBL/GenBank/DDBJ databases">
        <authorList>
            <person name="Seilhamer J.J."/>
        </authorList>
    </citation>
    <scope>NUCLEOTIDE SEQUENCE [LARGE SCALE GENOMIC DNA]</scope>
    <source>
        <strain evidence="2">Buetzberg</strain>
    </source>
</reference>
<feature type="domain" description="VOC" evidence="1">
    <location>
        <begin position="2"/>
        <end position="123"/>
    </location>
</feature>
<dbReference type="AlphaFoldDB" id="A0A1D3L3A6"/>
<name>A0A1D3L3A6_9EURY</name>
<keyword evidence="2" id="KW-0456">Lyase</keyword>
<gene>
    <name evidence="2" type="ORF">MCBB_1479</name>
</gene>
<accession>A0A1D3L3A6</accession>
<dbReference type="EMBL" id="LT607756">
    <property type="protein sequence ID" value="SCG86035.1"/>
    <property type="molecule type" value="Genomic_DNA"/>
</dbReference>
<dbReference type="InterPro" id="IPR029068">
    <property type="entry name" value="Glyas_Bleomycin-R_OHBP_Dase"/>
</dbReference>
<sequence>MEIKYVCPLITVADIVKSREFYENILKQEVEVDHGANIAFKGGFAIHDAEHFQGLTGHFIPSKTHSSKDFMELYFESEEIEKLEEKLGSLNIEFVHGIVEQPWGQRVMRFYDPDNYIIEVGEPLDAVVKRMVQEGLTEEEITEKSSIPLEFVQMMLK</sequence>
<dbReference type="PATRIC" id="fig|129848.4.peg.1507"/>
<dbReference type="InterPro" id="IPR037523">
    <property type="entry name" value="VOC_core"/>
</dbReference>
<dbReference type="Proteomes" id="UP000094707">
    <property type="component" value="Chromosome I"/>
</dbReference>
<organism evidence="2 3">
    <name type="scientific">Methanobacterium congolense</name>
    <dbReference type="NCBI Taxonomy" id="118062"/>
    <lineage>
        <taxon>Archaea</taxon>
        <taxon>Methanobacteriati</taxon>
        <taxon>Methanobacteriota</taxon>
        <taxon>Methanomada group</taxon>
        <taxon>Methanobacteria</taxon>
        <taxon>Methanobacteriales</taxon>
        <taxon>Methanobacteriaceae</taxon>
        <taxon>Methanobacterium</taxon>
    </lineage>
</organism>
<dbReference type="Gene3D" id="3.10.180.10">
    <property type="entry name" value="2,3-Dihydroxybiphenyl 1,2-Dioxygenase, domain 1"/>
    <property type="match status" value="1"/>
</dbReference>